<sequence length="167" mass="19045">MRVPLFVCHANCCRSVLAHYLYEHLFPGSQALSAGVAVGDQLNERAAAMLRCWEIDASAHRPRQLDRALCDRADAIFLMSPEYLRRLLQTYGIDLAEKAYLFADPFRLPRSLHDGEYVVHDPSFDGRPTADLVREFAWFRDRVTQIHRALNGDGSQLVPATRYLDLL</sequence>
<evidence type="ECO:0000313" key="2">
    <source>
        <dbReference type="EMBL" id="MBI2876323.1"/>
    </source>
</evidence>
<dbReference type="Proteomes" id="UP000769766">
    <property type="component" value="Unassembled WGS sequence"/>
</dbReference>
<protein>
    <recommendedName>
        <fullName evidence="1">Phosphotyrosine protein phosphatase I domain-containing protein</fullName>
    </recommendedName>
</protein>
<reference evidence="2" key="1">
    <citation type="submission" date="2020-07" db="EMBL/GenBank/DDBJ databases">
        <title>Huge and variable diversity of episymbiotic CPR bacteria and DPANN archaea in groundwater ecosystems.</title>
        <authorList>
            <person name="He C.Y."/>
            <person name="Keren R."/>
            <person name="Whittaker M."/>
            <person name="Farag I.F."/>
            <person name="Doudna J."/>
            <person name="Cate J.H.D."/>
            <person name="Banfield J.F."/>
        </authorList>
    </citation>
    <scope>NUCLEOTIDE SEQUENCE</scope>
    <source>
        <strain evidence="2">NC_groundwater_672_Ag_B-0.1um_62_36</strain>
    </source>
</reference>
<evidence type="ECO:0000313" key="3">
    <source>
        <dbReference type="Proteomes" id="UP000769766"/>
    </source>
</evidence>
<dbReference type="Pfam" id="PF01451">
    <property type="entry name" value="LMWPc"/>
    <property type="match status" value="1"/>
</dbReference>
<dbReference type="Gene3D" id="3.40.50.2300">
    <property type="match status" value="1"/>
</dbReference>
<proteinExistence type="predicted"/>
<gene>
    <name evidence="2" type="ORF">HYY20_05525</name>
</gene>
<feature type="domain" description="Phosphotyrosine protein phosphatase I" evidence="1">
    <location>
        <begin position="1"/>
        <end position="149"/>
    </location>
</feature>
<comment type="caution">
    <text evidence="2">The sequence shown here is derived from an EMBL/GenBank/DDBJ whole genome shotgun (WGS) entry which is preliminary data.</text>
</comment>
<evidence type="ECO:0000259" key="1">
    <source>
        <dbReference type="SMART" id="SM00226"/>
    </source>
</evidence>
<dbReference type="SUPFAM" id="SSF52788">
    <property type="entry name" value="Phosphotyrosine protein phosphatases I"/>
    <property type="match status" value="1"/>
</dbReference>
<name>A0A932CN25_UNCTE</name>
<dbReference type="EMBL" id="JACPRF010000171">
    <property type="protein sequence ID" value="MBI2876323.1"/>
    <property type="molecule type" value="Genomic_DNA"/>
</dbReference>
<dbReference type="SMART" id="SM00226">
    <property type="entry name" value="LMWPc"/>
    <property type="match status" value="1"/>
</dbReference>
<dbReference type="AlphaFoldDB" id="A0A932CN25"/>
<dbReference type="InterPro" id="IPR023485">
    <property type="entry name" value="Ptyr_pPase"/>
</dbReference>
<dbReference type="InterPro" id="IPR036196">
    <property type="entry name" value="Ptyr_pPase_sf"/>
</dbReference>
<accession>A0A932CN25</accession>
<organism evidence="2 3">
    <name type="scientific">Tectimicrobiota bacterium</name>
    <dbReference type="NCBI Taxonomy" id="2528274"/>
    <lineage>
        <taxon>Bacteria</taxon>
        <taxon>Pseudomonadati</taxon>
        <taxon>Nitrospinota/Tectimicrobiota group</taxon>
        <taxon>Candidatus Tectimicrobiota</taxon>
    </lineage>
</organism>